<gene>
    <name evidence="1" type="ORF">HNQ41_002545</name>
</gene>
<reference evidence="1 2" key="1">
    <citation type="submission" date="2020-08" db="EMBL/GenBank/DDBJ databases">
        <title>Genomic Encyclopedia of Type Strains, Phase IV (KMG-IV): sequencing the most valuable type-strain genomes for metagenomic binning, comparative biology and taxonomic classification.</title>
        <authorList>
            <person name="Goeker M."/>
        </authorList>
    </citation>
    <scope>NUCLEOTIDE SEQUENCE [LARGE SCALE GENOMIC DNA]</scope>
    <source>
        <strain evidence="1 2">DSM 24696</strain>
    </source>
</reference>
<dbReference type="AlphaFoldDB" id="A0A840QSK5"/>
<keyword evidence="2" id="KW-1185">Reference proteome</keyword>
<proteinExistence type="predicted"/>
<dbReference type="RefSeq" id="WP_184664758.1">
    <property type="nucleotide sequence ID" value="NZ_JACHHB010000012.1"/>
</dbReference>
<accession>A0A840QSK5</accession>
<organism evidence="1 2">
    <name type="scientific">Texcoconibacillus texcoconensis</name>
    <dbReference type="NCBI Taxonomy" id="1095777"/>
    <lineage>
        <taxon>Bacteria</taxon>
        <taxon>Bacillati</taxon>
        <taxon>Bacillota</taxon>
        <taxon>Bacilli</taxon>
        <taxon>Bacillales</taxon>
        <taxon>Bacillaceae</taxon>
        <taxon>Texcoconibacillus</taxon>
    </lineage>
</organism>
<comment type="caution">
    <text evidence="1">The sequence shown here is derived from an EMBL/GenBank/DDBJ whole genome shotgun (WGS) entry which is preliminary data.</text>
</comment>
<protein>
    <submittedName>
        <fullName evidence="1">Uncharacterized protein</fullName>
    </submittedName>
</protein>
<name>A0A840QSK5_9BACI</name>
<sequence>MTDYSFQAEFRDVYVDTKKATLKPFIHVLLKKQYTLHWRYEEEKVHLHINGYGDSVAIPIEKNDQGVMISFSYISILSEPLAEALEELIAVGKGQAIVKTVNEGPIYVTSFENGQIVSMMKIGEGESVIMETDRNVERYTLCTRDIDPDVQCRILQMEIDYRLMELYEAMESHDSTKKAEVKDELKELVKTLDRMLMHPRMS</sequence>
<dbReference type="EMBL" id="JACHHB010000012">
    <property type="protein sequence ID" value="MBB5174330.1"/>
    <property type="molecule type" value="Genomic_DNA"/>
</dbReference>
<dbReference type="Proteomes" id="UP000551878">
    <property type="component" value="Unassembled WGS sequence"/>
</dbReference>
<evidence type="ECO:0000313" key="2">
    <source>
        <dbReference type="Proteomes" id="UP000551878"/>
    </source>
</evidence>
<evidence type="ECO:0000313" key="1">
    <source>
        <dbReference type="EMBL" id="MBB5174330.1"/>
    </source>
</evidence>